<feature type="transmembrane region" description="Helical" evidence="5">
    <location>
        <begin position="290"/>
        <end position="310"/>
    </location>
</feature>
<keyword evidence="5" id="KW-1133">Transmembrane helix</keyword>
<dbReference type="Pfam" id="PF07690">
    <property type="entry name" value="MFS_1"/>
    <property type="match status" value="1"/>
</dbReference>
<feature type="domain" description="Major facilitator superfamily (MFS) profile" evidence="6">
    <location>
        <begin position="60"/>
        <end position="472"/>
    </location>
</feature>
<evidence type="ECO:0000313" key="8">
    <source>
        <dbReference type="Proteomes" id="UP000807716"/>
    </source>
</evidence>
<reference evidence="7" key="1">
    <citation type="journal article" date="2020" name="Fungal Divers.">
        <title>Resolving the Mortierellaceae phylogeny through synthesis of multi-gene phylogenetics and phylogenomics.</title>
        <authorList>
            <person name="Vandepol N."/>
            <person name="Liber J."/>
            <person name="Desiro A."/>
            <person name="Na H."/>
            <person name="Kennedy M."/>
            <person name="Barry K."/>
            <person name="Grigoriev I.V."/>
            <person name="Miller A.N."/>
            <person name="O'Donnell K."/>
            <person name="Stajich J.E."/>
            <person name="Bonito G."/>
        </authorList>
    </citation>
    <scope>NUCLEOTIDE SEQUENCE</scope>
    <source>
        <strain evidence="7">BC1065</strain>
    </source>
</reference>
<evidence type="ECO:0000256" key="2">
    <source>
        <dbReference type="ARBA" id="ARBA00006727"/>
    </source>
</evidence>
<feature type="region of interest" description="Disordered" evidence="4">
    <location>
        <begin position="1"/>
        <end position="39"/>
    </location>
</feature>
<keyword evidence="5" id="KW-0812">Transmembrane</keyword>
<dbReference type="InterPro" id="IPR011701">
    <property type="entry name" value="MFS"/>
</dbReference>
<evidence type="ECO:0000259" key="6">
    <source>
        <dbReference type="PROSITE" id="PS50850"/>
    </source>
</evidence>
<comment type="caution">
    <text evidence="7">The sequence shown here is derived from an EMBL/GenBank/DDBJ whole genome shotgun (WGS) entry which is preliminary data.</text>
</comment>
<dbReference type="PANTHER" id="PTHR11360:SF284">
    <property type="entry name" value="EG:103B4.3 PROTEIN-RELATED"/>
    <property type="match status" value="1"/>
</dbReference>
<dbReference type="CDD" id="cd17352">
    <property type="entry name" value="MFS_MCT_SLC16"/>
    <property type="match status" value="1"/>
</dbReference>
<feature type="transmembrane region" description="Helical" evidence="5">
    <location>
        <begin position="322"/>
        <end position="343"/>
    </location>
</feature>
<dbReference type="GO" id="GO:0022857">
    <property type="term" value="F:transmembrane transporter activity"/>
    <property type="evidence" value="ECO:0007669"/>
    <property type="project" value="InterPro"/>
</dbReference>
<evidence type="ECO:0000256" key="1">
    <source>
        <dbReference type="ARBA" id="ARBA00004141"/>
    </source>
</evidence>
<feature type="transmembrane region" description="Helical" evidence="5">
    <location>
        <begin position="224"/>
        <end position="243"/>
    </location>
</feature>
<evidence type="ECO:0000256" key="5">
    <source>
        <dbReference type="SAM" id="Phobius"/>
    </source>
</evidence>
<feature type="transmembrane region" description="Helical" evidence="5">
    <location>
        <begin position="411"/>
        <end position="437"/>
    </location>
</feature>
<feature type="coiled-coil region" evidence="3">
    <location>
        <begin position="243"/>
        <end position="270"/>
    </location>
</feature>
<keyword evidence="5" id="KW-0472">Membrane</keyword>
<dbReference type="SUPFAM" id="SSF103473">
    <property type="entry name" value="MFS general substrate transporter"/>
    <property type="match status" value="1"/>
</dbReference>
<name>A0A9P6PUV0_9FUNG</name>
<dbReference type="InterPro" id="IPR036259">
    <property type="entry name" value="MFS_trans_sf"/>
</dbReference>
<dbReference type="GO" id="GO:0016020">
    <property type="term" value="C:membrane"/>
    <property type="evidence" value="ECO:0007669"/>
    <property type="project" value="UniProtKB-SubCell"/>
</dbReference>
<dbReference type="EMBL" id="JAAAJB010000590">
    <property type="protein sequence ID" value="KAG0253339.1"/>
    <property type="molecule type" value="Genomic_DNA"/>
</dbReference>
<gene>
    <name evidence="7" type="ORF">DFQ27_007481</name>
</gene>
<sequence>MDKVYSDEQGLPAPDHSRPDLSLAEGESEKMKEMSEDNLTPLETKLNPYGVDESIEPPYGWVVVGASFFVQALVIGTVNNFGVYQDLYVKDLYSSYPASQISLIGTLAIVGMDIFGPLTGSFADHFGYQISALLGTLIMVLSLLATSFAYELWHLFLTQGLLYGIGASLAFFPSLTLPSQWFKRRRGLATGITVGGGGIGGLILSPMIVALFGKIGYQWTVRTVALIHLVVLVPASALFRCRVESGKDRRRRMKRERAALAEEERREQDRVAPLKKDKILDFSVMRESKFMLLFFASFFMPLGYFVPFFYFPTYARLNGVSASTSSVLIGILNGSSAVGRVLMGLASDYIGDVNSLLLSMIFSSISVFVFWILSKSLSVMVVFCIFYGFWSGSFVALVPSVSAHLCGIGRLASVTGIIYGGIAMGTLIGTPTAGAILDSLGHNTNYLPLQLWTGFVMAIASAIAFVLKVKMDRRLFVKV</sequence>
<dbReference type="InterPro" id="IPR020846">
    <property type="entry name" value="MFS_dom"/>
</dbReference>
<organism evidence="7 8">
    <name type="scientific">Actinomortierella ambigua</name>
    <dbReference type="NCBI Taxonomy" id="1343610"/>
    <lineage>
        <taxon>Eukaryota</taxon>
        <taxon>Fungi</taxon>
        <taxon>Fungi incertae sedis</taxon>
        <taxon>Mucoromycota</taxon>
        <taxon>Mortierellomycotina</taxon>
        <taxon>Mortierellomycetes</taxon>
        <taxon>Mortierellales</taxon>
        <taxon>Mortierellaceae</taxon>
        <taxon>Actinomortierella</taxon>
    </lineage>
</organism>
<feature type="transmembrane region" description="Helical" evidence="5">
    <location>
        <begin position="187"/>
        <end position="212"/>
    </location>
</feature>
<accession>A0A9P6PUV0</accession>
<dbReference type="OrthoDB" id="5667at2759"/>
<evidence type="ECO:0000256" key="4">
    <source>
        <dbReference type="SAM" id="MobiDB-lite"/>
    </source>
</evidence>
<feature type="transmembrane region" description="Helical" evidence="5">
    <location>
        <begin position="59"/>
        <end position="78"/>
    </location>
</feature>
<feature type="transmembrane region" description="Helical" evidence="5">
    <location>
        <begin position="449"/>
        <end position="467"/>
    </location>
</feature>
<dbReference type="PANTHER" id="PTHR11360">
    <property type="entry name" value="MONOCARBOXYLATE TRANSPORTER"/>
    <property type="match status" value="1"/>
</dbReference>
<dbReference type="PROSITE" id="PS50850">
    <property type="entry name" value="MFS"/>
    <property type="match status" value="1"/>
</dbReference>
<feature type="transmembrane region" description="Helical" evidence="5">
    <location>
        <begin position="98"/>
        <end position="118"/>
    </location>
</feature>
<dbReference type="AlphaFoldDB" id="A0A9P6PUV0"/>
<dbReference type="InterPro" id="IPR050327">
    <property type="entry name" value="Proton-linked_MCT"/>
</dbReference>
<comment type="subcellular location">
    <subcellularLocation>
        <location evidence="1">Membrane</location>
        <topology evidence="1">Multi-pass membrane protein</topology>
    </subcellularLocation>
</comment>
<comment type="similarity">
    <text evidence="2">Belongs to the major facilitator superfamily. Monocarboxylate porter (TC 2.A.1.13) family.</text>
</comment>
<dbReference type="Proteomes" id="UP000807716">
    <property type="component" value="Unassembled WGS sequence"/>
</dbReference>
<keyword evidence="3" id="KW-0175">Coiled coil</keyword>
<protein>
    <recommendedName>
        <fullName evidence="6">Major facilitator superfamily (MFS) profile domain-containing protein</fullName>
    </recommendedName>
</protein>
<proteinExistence type="inferred from homology"/>
<dbReference type="Gene3D" id="1.20.1250.20">
    <property type="entry name" value="MFS general substrate transporter like domains"/>
    <property type="match status" value="1"/>
</dbReference>
<feature type="transmembrane region" description="Helical" evidence="5">
    <location>
        <begin position="156"/>
        <end position="175"/>
    </location>
</feature>
<keyword evidence="8" id="KW-1185">Reference proteome</keyword>
<feature type="transmembrane region" description="Helical" evidence="5">
    <location>
        <begin position="130"/>
        <end position="150"/>
    </location>
</feature>
<evidence type="ECO:0000256" key="3">
    <source>
        <dbReference type="SAM" id="Coils"/>
    </source>
</evidence>
<feature type="transmembrane region" description="Helical" evidence="5">
    <location>
        <begin position="379"/>
        <end position="399"/>
    </location>
</feature>
<feature type="transmembrane region" description="Helical" evidence="5">
    <location>
        <begin position="355"/>
        <end position="373"/>
    </location>
</feature>
<evidence type="ECO:0000313" key="7">
    <source>
        <dbReference type="EMBL" id="KAG0253339.1"/>
    </source>
</evidence>